<dbReference type="AlphaFoldDB" id="A0A847R504"/>
<name>A0A847R504_9GAMM</name>
<keyword evidence="2" id="KW-1185">Reference proteome</keyword>
<organism evidence="1 2">
    <name type="scientific">Marinomonas profundi</name>
    <dbReference type="NCBI Taxonomy" id="2726122"/>
    <lineage>
        <taxon>Bacteria</taxon>
        <taxon>Pseudomonadati</taxon>
        <taxon>Pseudomonadota</taxon>
        <taxon>Gammaproteobacteria</taxon>
        <taxon>Oceanospirillales</taxon>
        <taxon>Oceanospirillaceae</taxon>
        <taxon>Marinomonas</taxon>
    </lineage>
</organism>
<protein>
    <submittedName>
        <fullName evidence="1">DUF2786 domain-containing protein</fullName>
    </submittedName>
</protein>
<dbReference type="Proteomes" id="UP000586067">
    <property type="component" value="Unassembled WGS sequence"/>
</dbReference>
<proteinExistence type="predicted"/>
<evidence type="ECO:0000313" key="2">
    <source>
        <dbReference type="Proteomes" id="UP000586067"/>
    </source>
</evidence>
<accession>A0A847R504</accession>
<reference evidence="1 2" key="1">
    <citation type="submission" date="2020-04" db="EMBL/GenBank/DDBJ databases">
        <title>Marinomonas sp. M1K-6 isolated from the deep seawater of the Mariana Trench.</title>
        <authorList>
            <person name="Li Y."/>
        </authorList>
    </citation>
    <scope>NUCLEOTIDE SEQUENCE [LARGE SCALE GENOMIC DNA]</scope>
    <source>
        <strain evidence="1 2">M1K-6</strain>
    </source>
</reference>
<dbReference type="EMBL" id="JABAEK010000028">
    <property type="protein sequence ID" value="NLQ19091.1"/>
    <property type="molecule type" value="Genomic_DNA"/>
</dbReference>
<dbReference type="RefSeq" id="WP_168827475.1">
    <property type="nucleotide sequence ID" value="NZ_CP073013.1"/>
</dbReference>
<gene>
    <name evidence="1" type="ORF">HGG82_15930</name>
</gene>
<evidence type="ECO:0000313" key="1">
    <source>
        <dbReference type="EMBL" id="NLQ19091.1"/>
    </source>
</evidence>
<sequence>MSISKRKKAIQKVVKLLNLATSNNSSESVVALRHAESLIRQYQVAQRELPILQLCDRSMLYRVSWGAAAPRYVKESVVKSSSEGSVYQRRFSEKESDPSRAYESARTILDDMDFTGFQEVDVSPDGATSANSDAGFVRNDKAEGVGATGLNEKPSSCSKLNRAYADEEVVVSKNVLDDADEMSAALCDKGSPLSYGRGEQIQAMDKDKSGATSYTSTDNVINAAKAFRPERAGFTETLRTQYATSDPAVPFSEDAYWSKVYEKLADFDEAKVQTDIEALDAQLLLAQETLQAKKSCRHKHEREEVQERAERARIEQSFEEAIERAFQARARSYEAWEASCTKIRMARLREEQEAVQKYDTVSHALEKNKESYQQHLQRKEDYRAAKIMHDLRRHLVLAVSVGEESAASYEKVIDIMQVNGLSLKDLEFSDIKNKSLFIRLLERESALIADVHERELHTEEMLDKFLISSLAKKEPRTSENPIQHIQRLLIAASEGGQFETQKNLEQVIYLMDSNDIGVQDIGYGFIKKYSVFIRLINWEAERITSLPEREKFTAQILEEYIQHSVQKPKSDREQKVNR</sequence>
<comment type="caution">
    <text evidence="1">The sequence shown here is derived from an EMBL/GenBank/DDBJ whole genome shotgun (WGS) entry which is preliminary data.</text>
</comment>